<dbReference type="EMBL" id="CM007655">
    <property type="protein sequence ID" value="ONI06641.1"/>
    <property type="molecule type" value="Genomic_DNA"/>
</dbReference>
<protein>
    <submittedName>
        <fullName evidence="1">Uncharacterized protein</fullName>
    </submittedName>
</protein>
<evidence type="ECO:0000313" key="1">
    <source>
        <dbReference type="EMBL" id="ONI06641.1"/>
    </source>
</evidence>
<organism evidence="1 2">
    <name type="scientific">Prunus persica</name>
    <name type="common">Peach</name>
    <name type="synonym">Amygdalus persica</name>
    <dbReference type="NCBI Taxonomy" id="3760"/>
    <lineage>
        <taxon>Eukaryota</taxon>
        <taxon>Viridiplantae</taxon>
        <taxon>Streptophyta</taxon>
        <taxon>Embryophyta</taxon>
        <taxon>Tracheophyta</taxon>
        <taxon>Spermatophyta</taxon>
        <taxon>Magnoliopsida</taxon>
        <taxon>eudicotyledons</taxon>
        <taxon>Gunneridae</taxon>
        <taxon>Pentapetalae</taxon>
        <taxon>rosids</taxon>
        <taxon>fabids</taxon>
        <taxon>Rosales</taxon>
        <taxon>Rosaceae</taxon>
        <taxon>Amygdaloideae</taxon>
        <taxon>Amygdaleae</taxon>
        <taxon>Prunus</taxon>
    </lineage>
</organism>
<dbReference type="Proteomes" id="UP000006882">
    <property type="component" value="Chromosome G5"/>
</dbReference>
<reference evidence="1 2" key="1">
    <citation type="journal article" date="2013" name="Nat. Genet.">
        <title>The high-quality draft genome of peach (Prunus persica) identifies unique patterns of genetic diversity, domestication and genome evolution.</title>
        <authorList>
            <consortium name="International Peach Genome Initiative"/>
            <person name="Verde I."/>
            <person name="Abbott A.G."/>
            <person name="Scalabrin S."/>
            <person name="Jung S."/>
            <person name="Shu S."/>
            <person name="Marroni F."/>
            <person name="Zhebentyayeva T."/>
            <person name="Dettori M.T."/>
            <person name="Grimwood J."/>
            <person name="Cattonaro F."/>
            <person name="Zuccolo A."/>
            <person name="Rossini L."/>
            <person name="Jenkins J."/>
            <person name="Vendramin E."/>
            <person name="Meisel L.A."/>
            <person name="Decroocq V."/>
            <person name="Sosinski B."/>
            <person name="Prochnik S."/>
            <person name="Mitros T."/>
            <person name="Policriti A."/>
            <person name="Cipriani G."/>
            <person name="Dondini L."/>
            <person name="Ficklin S."/>
            <person name="Goodstein D.M."/>
            <person name="Xuan P."/>
            <person name="Del Fabbro C."/>
            <person name="Aramini V."/>
            <person name="Copetti D."/>
            <person name="Gonzalez S."/>
            <person name="Horner D.S."/>
            <person name="Falchi R."/>
            <person name="Lucas S."/>
            <person name="Mica E."/>
            <person name="Maldonado J."/>
            <person name="Lazzari B."/>
            <person name="Bielenberg D."/>
            <person name="Pirona R."/>
            <person name="Miculan M."/>
            <person name="Barakat A."/>
            <person name="Testolin R."/>
            <person name="Stella A."/>
            <person name="Tartarini S."/>
            <person name="Tonutti P."/>
            <person name="Arus P."/>
            <person name="Orellana A."/>
            <person name="Wells C."/>
            <person name="Main D."/>
            <person name="Vizzotto G."/>
            <person name="Silva H."/>
            <person name="Salamini F."/>
            <person name="Schmutz J."/>
            <person name="Morgante M."/>
            <person name="Rokhsar D.S."/>
        </authorList>
    </citation>
    <scope>NUCLEOTIDE SEQUENCE [LARGE SCALE GENOMIC DNA]</scope>
    <source>
        <strain evidence="2">cv. Nemared</strain>
    </source>
</reference>
<evidence type="ECO:0000313" key="2">
    <source>
        <dbReference type="Proteomes" id="UP000006882"/>
    </source>
</evidence>
<sequence>MISFWPFSSLLWIKWNFYRWVVVNSFNMLLGKLMDPLTICYIPCLIQEELILSLSDSGRNMVEMLIRRLKMLAVLGRNMVDMLISENLDVLLILS</sequence>
<gene>
    <name evidence="1" type="ORF">PRUPE_5G072200</name>
</gene>
<dbReference type="AlphaFoldDB" id="A0A251P509"/>
<proteinExistence type="predicted"/>
<accession>A0A251P509</accession>
<dbReference type="Gramene" id="ONI06641">
    <property type="protein sequence ID" value="ONI06641"/>
    <property type="gene ID" value="PRUPE_5G072200"/>
</dbReference>
<name>A0A251P509_PRUPE</name>
<keyword evidence="2" id="KW-1185">Reference proteome</keyword>